<dbReference type="HOGENOM" id="CLU_1826571_0_0_1"/>
<dbReference type="EMBL" id="KN835274">
    <property type="protein sequence ID" value="KIK41268.1"/>
    <property type="molecule type" value="Genomic_DNA"/>
</dbReference>
<sequence>MNFMQKQLYQSTSNYRRDALLWPLPHSSVKSHVLMPSEVTHFMSGQHSESTVQLVCCSPHALTAIDADKATMTARKEKCIMVRSDESARIVTLKDGGTVGRLLALYLECSNGELRSSEEWLSVLNGTNLGRTLASRLTHDR</sequence>
<dbReference type="AlphaFoldDB" id="A0A0D0BCX7"/>
<accession>A0A0D0BCX7</accession>
<protein>
    <submittedName>
        <fullName evidence="1">Uncharacterized protein</fullName>
    </submittedName>
</protein>
<evidence type="ECO:0000313" key="2">
    <source>
        <dbReference type="Proteomes" id="UP000054485"/>
    </source>
</evidence>
<name>A0A0D0BCX7_9AGAM</name>
<gene>
    <name evidence="1" type="ORF">CY34DRAFT_806304</name>
</gene>
<reference evidence="1 2" key="1">
    <citation type="submission" date="2014-04" db="EMBL/GenBank/DDBJ databases">
        <authorList>
            <consortium name="DOE Joint Genome Institute"/>
            <person name="Kuo A."/>
            <person name="Ruytinx J."/>
            <person name="Rineau F."/>
            <person name="Colpaert J."/>
            <person name="Kohler A."/>
            <person name="Nagy L.G."/>
            <person name="Floudas D."/>
            <person name="Copeland A."/>
            <person name="Barry K.W."/>
            <person name="Cichocki N."/>
            <person name="Veneault-Fourrey C."/>
            <person name="LaButti K."/>
            <person name="Lindquist E.A."/>
            <person name="Lipzen A."/>
            <person name="Lundell T."/>
            <person name="Morin E."/>
            <person name="Murat C."/>
            <person name="Sun H."/>
            <person name="Tunlid A."/>
            <person name="Henrissat B."/>
            <person name="Grigoriev I.V."/>
            <person name="Hibbett D.S."/>
            <person name="Martin F."/>
            <person name="Nordberg H.P."/>
            <person name="Cantor M.N."/>
            <person name="Hua S.X."/>
        </authorList>
    </citation>
    <scope>NUCLEOTIDE SEQUENCE [LARGE SCALE GENOMIC DNA]</scope>
    <source>
        <strain evidence="1 2">UH-Slu-Lm8-n1</strain>
    </source>
</reference>
<proteinExistence type="predicted"/>
<reference evidence="2" key="2">
    <citation type="submission" date="2015-01" db="EMBL/GenBank/DDBJ databases">
        <title>Evolutionary Origins and Diversification of the Mycorrhizal Mutualists.</title>
        <authorList>
            <consortium name="DOE Joint Genome Institute"/>
            <consortium name="Mycorrhizal Genomics Consortium"/>
            <person name="Kohler A."/>
            <person name="Kuo A."/>
            <person name="Nagy L.G."/>
            <person name="Floudas D."/>
            <person name="Copeland A."/>
            <person name="Barry K.W."/>
            <person name="Cichocki N."/>
            <person name="Veneault-Fourrey C."/>
            <person name="LaButti K."/>
            <person name="Lindquist E.A."/>
            <person name="Lipzen A."/>
            <person name="Lundell T."/>
            <person name="Morin E."/>
            <person name="Murat C."/>
            <person name="Riley R."/>
            <person name="Ohm R."/>
            <person name="Sun H."/>
            <person name="Tunlid A."/>
            <person name="Henrissat B."/>
            <person name="Grigoriev I.V."/>
            <person name="Hibbett D.S."/>
            <person name="Martin F."/>
        </authorList>
    </citation>
    <scope>NUCLEOTIDE SEQUENCE [LARGE SCALE GENOMIC DNA]</scope>
    <source>
        <strain evidence="2">UH-Slu-Lm8-n1</strain>
    </source>
</reference>
<evidence type="ECO:0000313" key="1">
    <source>
        <dbReference type="EMBL" id="KIK41268.1"/>
    </source>
</evidence>
<dbReference type="InParanoid" id="A0A0D0BCX7"/>
<keyword evidence="2" id="KW-1185">Reference proteome</keyword>
<organism evidence="1 2">
    <name type="scientific">Suillus luteus UH-Slu-Lm8-n1</name>
    <dbReference type="NCBI Taxonomy" id="930992"/>
    <lineage>
        <taxon>Eukaryota</taxon>
        <taxon>Fungi</taxon>
        <taxon>Dikarya</taxon>
        <taxon>Basidiomycota</taxon>
        <taxon>Agaricomycotina</taxon>
        <taxon>Agaricomycetes</taxon>
        <taxon>Agaricomycetidae</taxon>
        <taxon>Boletales</taxon>
        <taxon>Suillineae</taxon>
        <taxon>Suillaceae</taxon>
        <taxon>Suillus</taxon>
    </lineage>
</organism>
<dbReference type="Proteomes" id="UP000054485">
    <property type="component" value="Unassembled WGS sequence"/>
</dbReference>